<dbReference type="EMBL" id="MJIC01000010">
    <property type="protein sequence ID" value="OFI34773.1"/>
    <property type="molecule type" value="Genomic_DNA"/>
</dbReference>
<keyword evidence="1" id="KW-0732">Signal</keyword>
<protein>
    <submittedName>
        <fullName evidence="2">Uncharacterized protein</fullName>
    </submittedName>
</protein>
<gene>
    <name evidence="2" type="ORF">BFC17_14430</name>
</gene>
<dbReference type="Proteomes" id="UP000176037">
    <property type="component" value="Unassembled WGS sequence"/>
</dbReference>
<feature type="signal peptide" evidence="1">
    <location>
        <begin position="1"/>
        <end position="32"/>
    </location>
</feature>
<keyword evidence="3" id="KW-1185">Reference proteome</keyword>
<name>A0A1E8FH34_9ALTE</name>
<sequence>MEYLTMDKKKVISVLSVLGLAGGLMFSVSALSADTISDARFAGGTLLDSTVPGCDNGKATGNPHCNNNPDD</sequence>
<accession>A0A1E8FH34</accession>
<evidence type="ECO:0000313" key="3">
    <source>
        <dbReference type="Proteomes" id="UP000176037"/>
    </source>
</evidence>
<evidence type="ECO:0000313" key="2">
    <source>
        <dbReference type="EMBL" id="OFI34773.1"/>
    </source>
</evidence>
<evidence type="ECO:0000256" key="1">
    <source>
        <dbReference type="SAM" id="SignalP"/>
    </source>
</evidence>
<reference evidence="2 3" key="1">
    <citation type="submission" date="2016-09" db="EMBL/GenBank/DDBJ databases">
        <title>Alteromonas lipolytica, a new species isolated from sea water.</title>
        <authorList>
            <person name="Wu Y.-H."/>
            <person name="Cheng H."/>
            <person name="Xu X.-W."/>
        </authorList>
    </citation>
    <scope>NUCLEOTIDE SEQUENCE [LARGE SCALE GENOMIC DNA]</scope>
    <source>
        <strain evidence="2 3">JW12</strain>
    </source>
</reference>
<comment type="caution">
    <text evidence="2">The sequence shown here is derived from an EMBL/GenBank/DDBJ whole genome shotgun (WGS) entry which is preliminary data.</text>
</comment>
<organism evidence="2 3">
    <name type="scientific">Alteromonas lipolytica</name>
    <dbReference type="NCBI Taxonomy" id="1856405"/>
    <lineage>
        <taxon>Bacteria</taxon>
        <taxon>Pseudomonadati</taxon>
        <taxon>Pseudomonadota</taxon>
        <taxon>Gammaproteobacteria</taxon>
        <taxon>Alteromonadales</taxon>
        <taxon>Alteromonadaceae</taxon>
        <taxon>Alteromonas/Salinimonas group</taxon>
        <taxon>Alteromonas</taxon>
    </lineage>
</organism>
<proteinExistence type="predicted"/>
<feature type="chain" id="PRO_5009214187" evidence="1">
    <location>
        <begin position="33"/>
        <end position="71"/>
    </location>
</feature>
<dbReference type="AlphaFoldDB" id="A0A1E8FH34"/>